<keyword evidence="2" id="KW-1185">Reference proteome</keyword>
<evidence type="ECO:0008006" key="3">
    <source>
        <dbReference type="Google" id="ProtNLM"/>
    </source>
</evidence>
<reference evidence="1" key="1">
    <citation type="submission" date="2020-09" db="EMBL/GenBank/DDBJ databases">
        <title>Iningainema tapete sp. nov. (Scytonemataceae, Cyanobacteria) from greenhouses in central Florida (USA) produces two types of nodularin with biosynthetic potential for microcystin-LR and anabaenopeptins.</title>
        <authorList>
            <person name="Berthold D.E."/>
            <person name="Lefler F.W."/>
            <person name="Huang I.-S."/>
            <person name="Abdulla H."/>
            <person name="Zimba P.V."/>
            <person name="Laughinghouse H.D. IV."/>
        </authorList>
    </citation>
    <scope>NUCLEOTIDE SEQUENCE</scope>
    <source>
        <strain evidence="1">BLCCT55</strain>
    </source>
</reference>
<accession>A0A8J7BYV1</accession>
<sequence>MPLLSNMELRGIEKGTRQTLQSNIISILLYRFETVPDELVEAINNIEDISELQRLHLETVSVNSVADFQQLLSQNPDSQEN</sequence>
<name>A0A8J7BYV1_9CYAN</name>
<dbReference type="RefSeq" id="WP_190835460.1">
    <property type="nucleotide sequence ID" value="NZ_CAWPPI010000093.1"/>
</dbReference>
<comment type="caution">
    <text evidence="1">The sequence shown here is derived from an EMBL/GenBank/DDBJ whole genome shotgun (WGS) entry which is preliminary data.</text>
</comment>
<dbReference type="EMBL" id="JACXAE010000093">
    <property type="protein sequence ID" value="MBD2776387.1"/>
    <property type="molecule type" value="Genomic_DNA"/>
</dbReference>
<dbReference type="AlphaFoldDB" id="A0A8J7BYV1"/>
<organism evidence="1 2">
    <name type="scientific">Iningainema tapete BLCC-T55</name>
    <dbReference type="NCBI Taxonomy" id="2748662"/>
    <lineage>
        <taxon>Bacteria</taxon>
        <taxon>Bacillati</taxon>
        <taxon>Cyanobacteriota</taxon>
        <taxon>Cyanophyceae</taxon>
        <taxon>Nostocales</taxon>
        <taxon>Scytonemataceae</taxon>
        <taxon>Iningainema tapete</taxon>
    </lineage>
</organism>
<protein>
    <recommendedName>
        <fullName evidence="3">DUF4351 domain-containing protein</fullName>
    </recommendedName>
</protein>
<gene>
    <name evidence="1" type="ORF">ICL16_31105</name>
</gene>
<evidence type="ECO:0000313" key="2">
    <source>
        <dbReference type="Proteomes" id="UP000629098"/>
    </source>
</evidence>
<dbReference type="Proteomes" id="UP000629098">
    <property type="component" value="Unassembled WGS sequence"/>
</dbReference>
<proteinExistence type="predicted"/>
<evidence type="ECO:0000313" key="1">
    <source>
        <dbReference type="EMBL" id="MBD2776387.1"/>
    </source>
</evidence>